<evidence type="ECO:0000256" key="3">
    <source>
        <dbReference type="ARBA" id="ARBA00022448"/>
    </source>
</evidence>
<dbReference type="CDD" id="cd03257">
    <property type="entry name" value="ABC_NikE_OppD_transporters"/>
    <property type="match status" value="1"/>
</dbReference>
<evidence type="ECO:0000313" key="9">
    <source>
        <dbReference type="EMBL" id="RVU23264.1"/>
    </source>
</evidence>
<evidence type="ECO:0000256" key="6">
    <source>
        <dbReference type="ARBA" id="ARBA00022840"/>
    </source>
</evidence>
<dbReference type="GO" id="GO:0016887">
    <property type="term" value="F:ATP hydrolysis activity"/>
    <property type="evidence" value="ECO:0007669"/>
    <property type="project" value="InterPro"/>
</dbReference>
<organism evidence="9 10">
    <name type="scientific">Streptomyces antnestii</name>
    <dbReference type="NCBI Taxonomy" id="2494256"/>
    <lineage>
        <taxon>Bacteria</taxon>
        <taxon>Bacillati</taxon>
        <taxon>Actinomycetota</taxon>
        <taxon>Actinomycetes</taxon>
        <taxon>Kitasatosporales</taxon>
        <taxon>Streptomycetaceae</taxon>
        <taxon>Streptomyces</taxon>
    </lineage>
</organism>
<dbReference type="GO" id="GO:0005886">
    <property type="term" value="C:plasma membrane"/>
    <property type="evidence" value="ECO:0007669"/>
    <property type="project" value="UniProtKB-SubCell"/>
</dbReference>
<dbReference type="PANTHER" id="PTHR43297:SF2">
    <property type="entry name" value="DIPEPTIDE TRANSPORT ATP-BINDING PROTEIN DPPD"/>
    <property type="match status" value="1"/>
</dbReference>
<name>A0A3S2Z006_9ACTN</name>
<proteinExistence type="inferred from homology"/>
<evidence type="ECO:0000256" key="4">
    <source>
        <dbReference type="ARBA" id="ARBA00022475"/>
    </source>
</evidence>
<dbReference type="GO" id="GO:0005524">
    <property type="term" value="F:ATP binding"/>
    <property type="evidence" value="ECO:0007669"/>
    <property type="project" value="UniProtKB-KW"/>
</dbReference>
<accession>A0A3S2Z006</accession>
<keyword evidence="4" id="KW-1003">Cell membrane</keyword>
<protein>
    <submittedName>
        <fullName evidence="9">ABC transporter ATP-binding protein</fullName>
    </submittedName>
</protein>
<dbReference type="GO" id="GO:0015833">
    <property type="term" value="P:peptide transport"/>
    <property type="evidence" value="ECO:0007669"/>
    <property type="project" value="InterPro"/>
</dbReference>
<dbReference type="PANTHER" id="PTHR43297">
    <property type="entry name" value="OLIGOPEPTIDE TRANSPORT ATP-BINDING PROTEIN APPD"/>
    <property type="match status" value="1"/>
</dbReference>
<dbReference type="SMART" id="SM00382">
    <property type="entry name" value="AAA"/>
    <property type="match status" value="1"/>
</dbReference>
<dbReference type="InterPro" id="IPR013563">
    <property type="entry name" value="Oligopep_ABC_C"/>
</dbReference>
<dbReference type="NCBIfam" id="TIGR01727">
    <property type="entry name" value="oligo_HPY"/>
    <property type="match status" value="1"/>
</dbReference>
<evidence type="ECO:0000256" key="2">
    <source>
        <dbReference type="ARBA" id="ARBA00005417"/>
    </source>
</evidence>
<dbReference type="PROSITE" id="PS00211">
    <property type="entry name" value="ABC_TRANSPORTER_1"/>
    <property type="match status" value="1"/>
</dbReference>
<feature type="domain" description="ABC transporter" evidence="8">
    <location>
        <begin position="13"/>
        <end position="258"/>
    </location>
</feature>
<dbReference type="Proteomes" id="UP000283128">
    <property type="component" value="Unassembled WGS sequence"/>
</dbReference>
<keyword evidence="7" id="KW-0472">Membrane</keyword>
<keyword evidence="3" id="KW-0813">Transport</keyword>
<dbReference type="InterPro" id="IPR017871">
    <property type="entry name" value="ABC_transporter-like_CS"/>
</dbReference>
<gene>
    <name evidence="9" type="ORF">EOT10_18820</name>
</gene>
<reference evidence="9 10" key="1">
    <citation type="submission" date="2019-01" db="EMBL/GenBank/DDBJ databases">
        <title>Genome sequences of Streptomyces and Rhizobium isolates collected from root and soil.</title>
        <authorList>
            <person name="Chhettri S."/>
            <person name="Sevigny J.L."/>
            <person name="Sen A."/>
            <person name="Ennis N."/>
            <person name="Tisa L."/>
        </authorList>
    </citation>
    <scope>NUCLEOTIDE SEQUENCE [LARGE SCALE GENOMIC DNA]</scope>
    <source>
        <strain evidence="9 10">San01</strain>
    </source>
</reference>
<keyword evidence="10" id="KW-1185">Reference proteome</keyword>
<dbReference type="InterPro" id="IPR027417">
    <property type="entry name" value="P-loop_NTPase"/>
</dbReference>
<dbReference type="InterPro" id="IPR003593">
    <property type="entry name" value="AAA+_ATPase"/>
</dbReference>
<evidence type="ECO:0000256" key="5">
    <source>
        <dbReference type="ARBA" id="ARBA00022741"/>
    </source>
</evidence>
<evidence type="ECO:0000256" key="1">
    <source>
        <dbReference type="ARBA" id="ARBA00004202"/>
    </source>
</evidence>
<comment type="similarity">
    <text evidence="2">Belongs to the ABC transporter superfamily.</text>
</comment>
<dbReference type="InterPro" id="IPR050388">
    <property type="entry name" value="ABC_Ni/Peptide_Import"/>
</dbReference>
<sequence>MNAVDPATSTYTLDIQGLRISLPGTARPVLDGIDLHVGAGETVALVGESGSGKTLTSRSALNLLPPGATVEGAVRVGGQDVLTMNADQLRALRTNTVAMIFQDPRAALNPLRRIGDFLIESVTLTRSMSRPDATARATELLQAVGLDASALHKYPGQVSGGMLQRVMIAAALMGDPALLLADEPTTALDVTTQAEVIALLTELRERFGTGLLFVTHDLDLAAAISDRVYVMYAGRIAESGPAQVLFAQPRHPYTAALLASTPRLEAPAGRLAAIDGQPPDLRQESHGCPFAARCPLAMEICERQAPEPLHAPDLPDHRAACHHTDRLEGSPVDV</sequence>
<dbReference type="Pfam" id="PF08352">
    <property type="entry name" value="oligo_HPY"/>
    <property type="match status" value="1"/>
</dbReference>
<dbReference type="SUPFAM" id="SSF52540">
    <property type="entry name" value="P-loop containing nucleoside triphosphate hydrolases"/>
    <property type="match status" value="1"/>
</dbReference>
<keyword evidence="6 9" id="KW-0067">ATP-binding</keyword>
<dbReference type="EMBL" id="RZYA01000008">
    <property type="protein sequence ID" value="RVU23264.1"/>
    <property type="molecule type" value="Genomic_DNA"/>
</dbReference>
<evidence type="ECO:0000313" key="10">
    <source>
        <dbReference type="Proteomes" id="UP000283128"/>
    </source>
</evidence>
<keyword evidence="5" id="KW-0547">Nucleotide-binding</keyword>
<dbReference type="Pfam" id="PF00005">
    <property type="entry name" value="ABC_tran"/>
    <property type="match status" value="1"/>
</dbReference>
<dbReference type="PROSITE" id="PS50893">
    <property type="entry name" value="ABC_TRANSPORTER_2"/>
    <property type="match status" value="1"/>
</dbReference>
<dbReference type="OrthoDB" id="3508321at2"/>
<dbReference type="AlphaFoldDB" id="A0A3S2Z006"/>
<comment type="caution">
    <text evidence="9">The sequence shown here is derived from an EMBL/GenBank/DDBJ whole genome shotgun (WGS) entry which is preliminary data.</text>
</comment>
<dbReference type="FunFam" id="3.40.50.300:FF:000016">
    <property type="entry name" value="Oligopeptide ABC transporter ATP-binding component"/>
    <property type="match status" value="1"/>
</dbReference>
<dbReference type="Gene3D" id="3.40.50.300">
    <property type="entry name" value="P-loop containing nucleotide triphosphate hydrolases"/>
    <property type="match status" value="1"/>
</dbReference>
<dbReference type="InterPro" id="IPR003439">
    <property type="entry name" value="ABC_transporter-like_ATP-bd"/>
</dbReference>
<evidence type="ECO:0000259" key="8">
    <source>
        <dbReference type="PROSITE" id="PS50893"/>
    </source>
</evidence>
<comment type="subcellular location">
    <subcellularLocation>
        <location evidence="1">Cell membrane</location>
        <topology evidence="1">Peripheral membrane protein</topology>
    </subcellularLocation>
</comment>
<evidence type="ECO:0000256" key="7">
    <source>
        <dbReference type="ARBA" id="ARBA00023136"/>
    </source>
</evidence>